<dbReference type="PANTHER" id="PTHR30213">
    <property type="entry name" value="INNER MEMBRANE PROTEIN YHJD"/>
    <property type="match status" value="1"/>
</dbReference>
<feature type="transmembrane region" description="Helical" evidence="7">
    <location>
        <begin position="239"/>
        <end position="263"/>
    </location>
</feature>
<dbReference type="STRING" id="1079994.SAMN04488565_0304"/>
<evidence type="ECO:0000256" key="2">
    <source>
        <dbReference type="ARBA" id="ARBA00022475"/>
    </source>
</evidence>
<keyword evidence="5 7" id="KW-0472">Membrane</keyword>
<dbReference type="InterPro" id="IPR017039">
    <property type="entry name" value="Virul_fac_BrkB"/>
</dbReference>
<evidence type="ECO:0000256" key="6">
    <source>
        <dbReference type="SAM" id="MobiDB-lite"/>
    </source>
</evidence>
<reference evidence="8 9" key="1">
    <citation type="submission" date="2016-10" db="EMBL/GenBank/DDBJ databases">
        <authorList>
            <person name="de Groot N.N."/>
        </authorList>
    </citation>
    <scope>NUCLEOTIDE SEQUENCE [LARGE SCALE GENOMIC DNA]</scope>
    <source>
        <strain evidence="8 9">DSM 22788</strain>
    </source>
</reference>
<evidence type="ECO:0000256" key="1">
    <source>
        <dbReference type="ARBA" id="ARBA00004651"/>
    </source>
</evidence>
<dbReference type="NCBIfam" id="TIGR00765">
    <property type="entry name" value="yihY_not_rbn"/>
    <property type="match status" value="1"/>
</dbReference>
<keyword evidence="2" id="KW-1003">Cell membrane</keyword>
<organism evidence="8 9">
    <name type="scientific">Leucobacter chromiiresistens</name>
    <dbReference type="NCBI Taxonomy" id="1079994"/>
    <lineage>
        <taxon>Bacteria</taxon>
        <taxon>Bacillati</taxon>
        <taxon>Actinomycetota</taxon>
        <taxon>Actinomycetes</taxon>
        <taxon>Micrococcales</taxon>
        <taxon>Microbacteriaceae</taxon>
        <taxon>Leucobacter</taxon>
    </lineage>
</organism>
<feature type="transmembrane region" description="Helical" evidence="7">
    <location>
        <begin position="204"/>
        <end position="227"/>
    </location>
</feature>
<dbReference type="AlphaFoldDB" id="A0A1H0XY98"/>
<dbReference type="PANTHER" id="PTHR30213:SF0">
    <property type="entry name" value="UPF0761 MEMBRANE PROTEIN YIHY"/>
    <property type="match status" value="1"/>
</dbReference>
<dbReference type="Proteomes" id="UP000182690">
    <property type="component" value="Unassembled WGS sequence"/>
</dbReference>
<feature type="compositionally biased region" description="Basic and acidic residues" evidence="6">
    <location>
        <begin position="359"/>
        <end position="379"/>
    </location>
</feature>
<feature type="region of interest" description="Disordered" evidence="6">
    <location>
        <begin position="1"/>
        <end position="29"/>
    </location>
</feature>
<gene>
    <name evidence="8" type="ORF">SAMN04488565_0304</name>
</gene>
<proteinExistence type="predicted"/>
<dbReference type="eggNOG" id="COG1295">
    <property type="taxonomic scope" value="Bacteria"/>
</dbReference>
<evidence type="ECO:0000256" key="3">
    <source>
        <dbReference type="ARBA" id="ARBA00022692"/>
    </source>
</evidence>
<feature type="transmembrane region" description="Helical" evidence="7">
    <location>
        <begin position="275"/>
        <end position="296"/>
    </location>
</feature>
<protein>
    <submittedName>
        <fullName evidence="8">Membrane protein</fullName>
    </submittedName>
</protein>
<accession>A0A1H0XY98</accession>
<dbReference type="GO" id="GO:0005886">
    <property type="term" value="C:plasma membrane"/>
    <property type="evidence" value="ECO:0007669"/>
    <property type="project" value="UniProtKB-SubCell"/>
</dbReference>
<feature type="transmembrane region" description="Helical" evidence="7">
    <location>
        <begin position="58"/>
        <end position="80"/>
    </location>
</feature>
<sequence length="379" mass="41299">MSTQKTSQADRRGHAPDPDDDRKPDGPTDLEKRSWKYVLRKTIREFSADQCTDIAASLTYYAVLALFPALIAIFSLLGVFGQGPAATDAILGIVDEVAPGGTADVVRGPIEQFAGSPAAGFALVSGLVVAIWSASGYVTAFSRAMNRIYEIEEGRPFWKLKPAQLLVTIIALVLIVIAAVILVVSGPVADAVGSTLGIGETATMIWSIAKWPVLLVVFALILAILYYATPNAKQPKFRWMSMGAFLALILLAIATAAFGFYVANFSNYDKTYGSLAGVIIFLLWLWIANNAILFGAEFDAELERGRELQAGMPAEDRIQLPPRDTRKSDKAAQKEQKDIAEGRRIRERNSDDGVATGDGADRTRSDRTRTDRPRSDRRE</sequence>
<feature type="compositionally biased region" description="Basic and acidic residues" evidence="6">
    <location>
        <begin position="314"/>
        <end position="351"/>
    </location>
</feature>
<feature type="transmembrane region" description="Helical" evidence="7">
    <location>
        <begin position="163"/>
        <end position="184"/>
    </location>
</feature>
<dbReference type="EMBL" id="FNKB01000001">
    <property type="protein sequence ID" value="SDQ07656.1"/>
    <property type="molecule type" value="Genomic_DNA"/>
</dbReference>
<keyword evidence="4 7" id="KW-1133">Transmembrane helix</keyword>
<feature type="compositionally biased region" description="Basic and acidic residues" evidence="6">
    <location>
        <begin position="8"/>
        <end position="29"/>
    </location>
</feature>
<feature type="region of interest" description="Disordered" evidence="6">
    <location>
        <begin position="313"/>
        <end position="379"/>
    </location>
</feature>
<evidence type="ECO:0000256" key="4">
    <source>
        <dbReference type="ARBA" id="ARBA00022989"/>
    </source>
</evidence>
<evidence type="ECO:0000256" key="5">
    <source>
        <dbReference type="ARBA" id="ARBA00023136"/>
    </source>
</evidence>
<feature type="transmembrane region" description="Helical" evidence="7">
    <location>
        <begin position="118"/>
        <end position="142"/>
    </location>
</feature>
<evidence type="ECO:0000256" key="7">
    <source>
        <dbReference type="SAM" id="Phobius"/>
    </source>
</evidence>
<dbReference type="RefSeq" id="WP_010155938.1">
    <property type="nucleotide sequence ID" value="NZ_FNKB01000001.1"/>
</dbReference>
<comment type="subcellular location">
    <subcellularLocation>
        <location evidence="1">Cell membrane</location>
        <topology evidence="1">Multi-pass membrane protein</topology>
    </subcellularLocation>
</comment>
<keyword evidence="3 7" id="KW-0812">Transmembrane</keyword>
<name>A0A1H0XY98_9MICO</name>
<evidence type="ECO:0000313" key="8">
    <source>
        <dbReference type="EMBL" id="SDQ07656.1"/>
    </source>
</evidence>
<evidence type="ECO:0000313" key="9">
    <source>
        <dbReference type="Proteomes" id="UP000182690"/>
    </source>
</evidence>
<dbReference type="Pfam" id="PF03631">
    <property type="entry name" value="Virul_fac_BrkB"/>
    <property type="match status" value="1"/>
</dbReference>
<dbReference type="OrthoDB" id="9781030at2"/>